<dbReference type="EMBL" id="FUZO01000001">
    <property type="protein sequence ID" value="SKC46545.1"/>
    <property type="molecule type" value="Genomic_DNA"/>
</dbReference>
<gene>
    <name evidence="3" type="ORF">SAMN06295973_1185</name>
</gene>
<dbReference type="PANTHER" id="PTHR12526">
    <property type="entry name" value="GLYCOSYLTRANSFERASE"/>
    <property type="match status" value="1"/>
</dbReference>
<dbReference type="InterPro" id="IPR015393">
    <property type="entry name" value="DUF1972"/>
</dbReference>
<name>A0ABY1LIW4_9MICO</name>
<feature type="domain" description="DUF1972" evidence="1">
    <location>
        <begin position="13"/>
        <end position="184"/>
    </location>
</feature>
<dbReference type="PANTHER" id="PTHR12526:SF636">
    <property type="entry name" value="BLL3647 PROTEIN"/>
    <property type="match status" value="1"/>
</dbReference>
<evidence type="ECO:0000259" key="2">
    <source>
        <dbReference type="Pfam" id="PF13524"/>
    </source>
</evidence>
<accession>A0ABY1LIW4</accession>
<comment type="caution">
    <text evidence="3">The sequence shown here is derived from an EMBL/GenBank/DDBJ whole genome shotgun (WGS) entry which is preliminary data.</text>
</comment>
<organism evidence="3 4">
    <name type="scientific">Plantibacter cousiniae</name>
    <name type="common">nom. nud.</name>
    <dbReference type="NCBI Taxonomy" id="199709"/>
    <lineage>
        <taxon>Bacteria</taxon>
        <taxon>Bacillati</taxon>
        <taxon>Actinomycetota</taxon>
        <taxon>Actinomycetes</taxon>
        <taxon>Micrococcales</taxon>
        <taxon>Microbacteriaceae</taxon>
        <taxon>Plantibacter</taxon>
    </lineage>
</organism>
<dbReference type="Proteomes" id="UP000190827">
    <property type="component" value="Unassembled WGS sequence"/>
</dbReference>
<evidence type="ECO:0000259" key="1">
    <source>
        <dbReference type="Pfam" id="PF09314"/>
    </source>
</evidence>
<proteinExistence type="predicted"/>
<protein>
    <submittedName>
        <fullName evidence="3">Glycosyltransferase involved in cell wall bisynthesis</fullName>
    </submittedName>
</protein>
<dbReference type="Pfam" id="PF09314">
    <property type="entry name" value="DUF1972"/>
    <property type="match status" value="1"/>
</dbReference>
<evidence type="ECO:0000313" key="3">
    <source>
        <dbReference type="EMBL" id="SKC46545.1"/>
    </source>
</evidence>
<dbReference type="RefSeq" id="WP_079705126.1">
    <property type="nucleotide sequence ID" value="NZ_FUZO01000001.1"/>
</dbReference>
<evidence type="ECO:0000313" key="4">
    <source>
        <dbReference type="Proteomes" id="UP000190827"/>
    </source>
</evidence>
<dbReference type="Pfam" id="PF13524">
    <property type="entry name" value="Glyco_trans_1_2"/>
    <property type="match status" value="1"/>
</dbReference>
<sequence length="383" mass="41790">MGDNAARRQGQPTVRILGTHGIPAAYGGFETAAENIAVFLRDQGWRVIVYCQSDGDGPIVEDVWRGIERVTIPVGPDGWKGTSLFDLKSIRHASRFDDVCLTFGYNTAVFNVLQRLKGIPNVINMDGIEWSRARWGFMKQAILYVNERIACWVGNTLIADHPEIETYLAKKAKRSKLTTITYGAHRVDSAPVAPLTAHGLTPGEYLTLICRPIPENTILELVQAFSAERRGVTLAVFGTYTPETDPYHRAVVAAASDEVAFVGSVYDPEELAALRFHALGYLHGHTVGGTNPSLVEAMAAGNAVIAHDNPYNRWVAGDGALYFTTARDAAARIGELLQNPARRAALSSAASARHAEEFTWEHVAGQYETVLQTYLGGARVARV</sequence>
<dbReference type="Gene3D" id="3.40.50.2000">
    <property type="entry name" value="Glycogen Phosphorylase B"/>
    <property type="match status" value="2"/>
</dbReference>
<dbReference type="InterPro" id="IPR055259">
    <property type="entry name" value="YkvP/CgeB_Glyco_trans-like"/>
</dbReference>
<dbReference type="SUPFAM" id="SSF53756">
    <property type="entry name" value="UDP-Glycosyltransferase/glycogen phosphorylase"/>
    <property type="match status" value="1"/>
</dbReference>
<feature type="domain" description="Spore protein YkvP/CgeB glycosyl transferase-like" evidence="2">
    <location>
        <begin position="221"/>
        <end position="367"/>
    </location>
</feature>
<keyword evidence="4" id="KW-1185">Reference proteome</keyword>
<reference evidence="3 4" key="1">
    <citation type="submission" date="2017-02" db="EMBL/GenBank/DDBJ databases">
        <authorList>
            <person name="Varghese N."/>
            <person name="Submissions S."/>
        </authorList>
    </citation>
    <scope>NUCLEOTIDE SEQUENCE [LARGE SCALE GENOMIC DNA]</scope>
    <source>
        <strain evidence="3 4">VKM Ac-1787</strain>
    </source>
</reference>